<dbReference type="Proteomes" id="UP000286947">
    <property type="component" value="Unassembled WGS sequence"/>
</dbReference>
<protein>
    <submittedName>
        <fullName evidence="9">Glutathione import ATP-binding protein GsiA</fullName>
        <ecNumber evidence="9">3.6.3.-</ecNumber>
    </submittedName>
</protein>
<evidence type="ECO:0000256" key="4">
    <source>
        <dbReference type="ARBA" id="ARBA00022475"/>
    </source>
</evidence>
<dbReference type="Gene3D" id="3.40.50.300">
    <property type="entry name" value="P-loop containing nucleotide triphosphate hydrolases"/>
    <property type="match status" value="2"/>
</dbReference>
<dbReference type="InterPro" id="IPR027417">
    <property type="entry name" value="P-loop_NTPase"/>
</dbReference>
<comment type="subcellular location">
    <subcellularLocation>
        <location evidence="1">Cell inner membrane</location>
        <topology evidence="1">Peripheral membrane protein</topology>
    </subcellularLocation>
</comment>
<keyword evidence="6 9" id="KW-0067">ATP-binding</keyword>
<evidence type="ECO:0000256" key="1">
    <source>
        <dbReference type="ARBA" id="ARBA00004417"/>
    </source>
</evidence>
<dbReference type="EC" id="3.6.3.-" evidence="9"/>
<keyword evidence="9" id="KW-0378">Hydrolase</keyword>
<dbReference type="FunFam" id="3.40.50.300:FF:000016">
    <property type="entry name" value="Oligopeptide ABC transporter ATP-binding component"/>
    <property type="match status" value="1"/>
</dbReference>
<evidence type="ECO:0000256" key="2">
    <source>
        <dbReference type="ARBA" id="ARBA00005417"/>
    </source>
</evidence>
<keyword evidence="4" id="KW-1003">Cell membrane</keyword>
<gene>
    <name evidence="9" type="primary">gsiA_1</name>
    <name evidence="9" type="ORF">CUZ56_00186</name>
</gene>
<accession>A0A433SG71</accession>
<dbReference type="PANTHER" id="PTHR43297">
    <property type="entry name" value="OLIGOPEPTIDE TRANSPORT ATP-BINDING PROTEIN APPD"/>
    <property type="match status" value="1"/>
</dbReference>
<name>A0A433SG71_9BURK</name>
<dbReference type="InterPro" id="IPR017871">
    <property type="entry name" value="ABC_transporter-like_CS"/>
</dbReference>
<dbReference type="GO" id="GO:0005886">
    <property type="term" value="C:plasma membrane"/>
    <property type="evidence" value="ECO:0007669"/>
    <property type="project" value="UniProtKB-SubCell"/>
</dbReference>
<dbReference type="PROSITE" id="PS50893">
    <property type="entry name" value="ABC_TRANSPORTER_2"/>
    <property type="match status" value="2"/>
</dbReference>
<evidence type="ECO:0000313" key="10">
    <source>
        <dbReference type="Proteomes" id="UP000286947"/>
    </source>
</evidence>
<evidence type="ECO:0000259" key="8">
    <source>
        <dbReference type="PROSITE" id="PS50893"/>
    </source>
</evidence>
<evidence type="ECO:0000256" key="6">
    <source>
        <dbReference type="ARBA" id="ARBA00022840"/>
    </source>
</evidence>
<proteinExistence type="inferred from homology"/>
<dbReference type="SMART" id="SM00382">
    <property type="entry name" value="AAA"/>
    <property type="match status" value="2"/>
</dbReference>
<dbReference type="PANTHER" id="PTHR43297:SF2">
    <property type="entry name" value="DIPEPTIDE TRANSPORT ATP-BINDING PROTEIN DPPD"/>
    <property type="match status" value="1"/>
</dbReference>
<dbReference type="Pfam" id="PF08352">
    <property type="entry name" value="oligo_HPY"/>
    <property type="match status" value="2"/>
</dbReference>
<dbReference type="GO" id="GO:0055085">
    <property type="term" value="P:transmembrane transport"/>
    <property type="evidence" value="ECO:0007669"/>
    <property type="project" value="UniProtKB-ARBA"/>
</dbReference>
<dbReference type="RefSeq" id="WP_239441930.1">
    <property type="nucleotide sequence ID" value="NZ_PQSP01000001.1"/>
</dbReference>
<evidence type="ECO:0000256" key="5">
    <source>
        <dbReference type="ARBA" id="ARBA00022741"/>
    </source>
</evidence>
<dbReference type="GO" id="GO:0016887">
    <property type="term" value="F:ATP hydrolysis activity"/>
    <property type="evidence" value="ECO:0007669"/>
    <property type="project" value="InterPro"/>
</dbReference>
<dbReference type="InterPro" id="IPR050388">
    <property type="entry name" value="ABC_Ni/Peptide_Import"/>
</dbReference>
<dbReference type="Pfam" id="PF00005">
    <property type="entry name" value="ABC_tran"/>
    <property type="match status" value="2"/>
</dbReference>
<dbReference type="GO" id="GO:0015833">
    <property type="term" value="P:peptide transport"/>
    <property type="evidence" value="ECO:0007669"/>
    <property type="project" value="InterPro"/>
</dbReference>
<keyword evidence="7" id="KW-0472">Membrane</keyword>
<dbReference type="PROSITE" id="PS00211">
    <property type="entry name" value="ABC_TRANSPORTER_1"/>
    <property type="match status" value="2"/>
</dbReference>
<comment type="caution">
    <text evidence="9">The sequence shown here is derived from an EMBL/GenBank/DDBJ whole genome shotgun (WGS) entry which is preliminary data.</text>
</comment>
<organism evidence="9 10">
    <name type="scientific">Saezia sanguinis</name>
    <dbReference type="NCBI Taxonomy" id="1965230"/>
    <lineage>
        <taxon>Bacteria</taxon>
        <taxon>Pseudomonadati</taxon>
        <taxon>Pseudomonadota</taxon>
        <taxon>Betaproteobacteria</taxon>
        <taxon>Burkholderiales</taxon>
        <taxon>Saeziaceae</taxon>
        <taxon>Saezia</taxon>
    </lineage>
</organism>
<dbReference type="AlphaFoldDB" id="A0A433SG71"/>
<sequence length="560" mass="60996">MKDKEQNMQNISLSKEGRPLLSVRDLTVRWGARAAVEQVCLDIAAGEKVALVGESGSGKSVTAMSFLGLLSGAQVSGTSLFTLENGQQLDLNQATERQLERIRGKEIAMIFQEPMTALDPLFTVGDQIVEGLQLHEGLSRQAAWKRAVELLDRTGITEPQERAFSYPHQLSGGQRQRAMIAMALACGPRLLLADEPTTALDVTLRVQIMDLLNRLQQEDGMAVLLISHDLGIVRHFADRMAVMEKGAIVETGETQRVFNQPKHPYTQRLLDSRPQRLVGDEYAHSLPGIAPVVQAEQVKVFYPGNKPAKGKGLARLAFWRRQPFEAVDGVTLSLAPGRTLGIIGESGSGKSTLAMALLGLLPHGQVQGDIAINGKAWGSSLAQERPMRAHIQVVFQDPFSSLSPRMTVRDIVAEGLLVHQPQCTRAQRDEKVALALADVGLSADIMSRYPHEFSGGQRQRIAIARALIVGPSILVLDEPTSALDVSIQKQVLELLAQLQQDKQLSYILITHDVGVVRALAHEVIVMKSGKIVEAGTVEQIMTTPAMPYTQALISAAMNVE</sequence>
<dbReference type="InterPro" id="IPR003439">
    <property type="entry name" value="ABC_transporter-like_ATP-bd"/>
</dbReference>
<dbReference type="SUPFAM" id="SSF52540">
    <property type="entry name" value="P-loop containing nucleoside triphosphate hydrolases"/>
    <property type="match status" value="2"/>
</dbReference>
<comment type="similarity">
    <text evidence="2">Belongs to the ABC transporter superfamily.</text>
</comment>
<dbReference type="NCBIfam" id="NF008453">
    <property type="entry name" value="PRK11308.1"/>
    <property type="match status" value="2"/>
</dbReference>
<evidence type="ECO:0000256" key="7">
    <source>
        <dbReference type="ARBA" id="ARBA00023136"/>
    </source>
</evidence>
<evidence type="ECO:0000256" key="3">
    <source>
        <dbReference type="ARBA" id="ARBA00022448"/>
    </source>
</evidence>
<dbReference type="GO" id="GO:0005524">
    <property type="term" value="F:ATP binding"/>
    <property type="evidence" value="ECO:0007669"/>
    <property type="project" value="UniProtKB-KW"/>
</dbReference>
<dbReference type="InterPro" id="IPR003593">
    <property type="entry name" value="AAA+_ATPase"/>
</dbReference>
<keyword evidence="10" id="KW-1185">Reference proteome</keyword>
<reference evidence="9 10" key="1">
    <citation type="submission" date="2018-01" db="EMBL/GenBank/DDBJ databases">
        <title>Saezia sanguinis gen. nov., sp. nov., in the order Burkholderiales isolated from human blood.</title>
        <authorList>
            <person name="Medina-Pascual M.J."/>
            <person name="Valdezate S."/>
            <person name="Monzon S."/>
            <person name="Cuesta I."/>
            <person name="Carrasco G."/>
            <person name="Villalon P."/>
            <person name="Saez-Nieto J.A."/>
        </authorList>
    </citation>
    <scope>NUCLEOTIDE SEQUENCE [LARGE SCALE GENOMIC DNA]</scope>
    <source>
        <strain evidence="9 10">CNM695-12</strain>
    </source>
</reference>
<keyword evidence="3" id="KW-0813">Transport</keyword>
<keyword evidence="5" id="KW-0547">Nucleotide-binding</keyword>
<feature type="domain" description="ABC transporter" evidence="8">
    <location>
        <begin position="21"/>
        <end position="270"/>
    </location>
</feature>
<dbReference type="CDD" id="cd03257">
    <property type="entry name" value="ABC_NikE_OppD_transporters"/>
    <property type="match status" value="2"/>
</dbReference>
<evidence type="ECO:0000313" key="9">
    <source>
        <dbReference type="EMBL" id="RUS67710.1"/>
    </source>
</evidence>
<dbReference type="InterPro" id="IPR013563">
    <property type="entry name" value="Oligopep_ABC_C"/>
</dbReference>
<dbReference type="EMBL" id="PQSP01000001">
    <property type="protein sequence ID" value="RUS67710.1"/>
    <property type="molecule type" value="Genomic_DNA"/>
</dbReference>
<feature type="domain" description="ABC transporter" evidence="8">
    <location>
        <begin position="308"/>
        <end position="553"/>
    </location>
</feature>